<dbReference type="Proteomes" id="UP000252008">
    <property type="component" value="Unassembled WGS sequence"/>
</dbReference>
<gene>
    <name evidence="1" type="ORF">MPP7335_01796</name>
</gene>
<sequence>MVRGKRVRPRTLSRLVDFCRTGYPPEVPSTGFVPLLALLPPRQSS</sequence>
<organism evidence="1 2">
    <name type="scientific">Mycolicibacterium parafortuitum</name>
    <name type="common">Mycobacterium parafortuitum</name>
    <dbReference type="NCBI Taxonomy" id="39692"/>
    <lineage>
        <taxon>Bacteria</taxon>
        <taxon>Bacillati</taxon>
        <taxon>Actinomycetota</taxon>
        <taxon>Actinomycetes</taxon>
        <taxon>Mycobacteriales</taxon>
        <taxon>Mycobacteriaceae</taxon>
        <taxon>Mycolicibacterium</taxon>
    </lineage>
</organism>
<proteinExistence type="predicted"/>
<accession>A0A375YG16</accession>
<evidence type="ECO:0000313" key="2">
    <source>
        <dbReference type="Proteomes" id="UP000252008"/>
    </source>
</evidence>
<evidence type="ECO:0000313" key="1">
    <source>
        <dbReference type="EMBL" id="SRX80057.1"/>
    </source>
</evidence>
<dbReference type="Gene3D" id="6.10.140.2080">
    <property type="match status" value="1"/>
</dbReference>
<reference evidence="1 2" key="1">
    <citation type="submission" date="2018-05" db="EMBL/GenBank/DDBJ databases">
        <authorList>
            <consortium name="IHU Genomes"/>
        </authorList>
    </citation>
    <scope>NUCLEOTIDE SEQUENCE [LARGE SCALE GENOMIC DNA]</scope>
    <source>
        <strain evidence="1 2">P7335</strain>
    </source>
</reference>
<dbReference type="EMBL" id="UEGS01000001">
    <property type="protein sequence ID" value="SRX80057.1"/>
    <property type="molecule type" value="Genomic_DNA"/>
</dbReference>
<keyword evidence="2" id="KW-1185">Reference proteome</keyword>
<protein>
    <submittedName>
        <fullName evidence="1">Uncharacterized protein</fullName>
    </submittedName>
</protein>
<name>A0A375YG16_MYCPF</name>
<dbReference type="AlphaFoldDB" id="A0A375YG16"/>